<dbReference type="Proteomes" id="UP000216074">
    <property type="component" value="Unassembled WGS sequence"/>
</dbReference>
<accession>A0A261FVN0</accession>
<name>A0A261FVN0_9BIFI</name>
<dbReference type="EMBL" id="MWWY01000039">
    <property type="protein sequence ID" value="OZG63230.1"/>
    <property type="molecule type" value="Genomic_DNA"/>
</dbReference>
<sequence>MGLQREIGQRTCLSDCELTSAGSDICLSVCKSLRPATSMPHQKHSGNQNWHLPFPAAPQLEHSGYNTLPLKDVAVKQTAELFVGNVLADRRANKTRAKRVRNCGTVAVKQTAELFVDNVLADRRANKTTCVAWCPQLQDEMSAELTKG</sequence>
<protein>
    <submittedName>
        <fullName evidence="1">Uncharacterized protein</fullName>
    </submittedName>
</protein>
<comment type="caution">
    <text evidence="1">The sequence shown here is derived from an EMBL/GenBank/DDBJ whole genome shotgun (WGS) entry which is preliminary data.</text>
</comment>
<gene>
    <name evidence="1" type="ORF">BHAP_1919</name>
</gene>
<evidence type="ECO:0000313" key="1">
    <source>
        <dbReference type="EMBL" id="OZG63230.1"/>
    </source>
</evidence>
<organism evidence="1 2">
    <name type="scientific">Bifidobacterium hapali</name>
    <dbReference type="NCBI Taxonomy" id="1630172"/>
    <lineage>
        <taxon>Bacteria</taxon>
        <taxon>Bacillati</taxon>
        <taxon>Actinomycetota</taxon>
        <taxon>Actinomycetes</taxon>
        <taxon>Bifidobacteriales</taxon>
        <taxon>Bifidobacteriaceae</taxon>
        <taxon>Bifidobacterium</taxon>
    </lineage>
</organism>
<reference evidence="1 2" key="1">
    <citation type="journal article" date="2017" name="BMC Genomics">
        <title>Comparative genomic and phylogenomic analyses of the Bifidobacteriaceae family.</title>
        <authorList>
            <person name="Lugli G.A."/>
            <person name="Milani C."/>
            <person name="Turroni F."/>
            <person name="Duranti S."/>
            <person name="Mancabelli L."/>
            <person name="Mangifesta M."/>
            <person name="Ferrario C."/>
            <person name="Modesto M."/>
            <person name="Mattarelli P."/>
            <person name="Jiri K."/>
            <person name="van Sinderen D."/>
            <person name="Ventura M."/>
        </authorList>
    </citation>
    <scope>NUCLEOTIDE SEQUENCE [LARGE SCALE GENOMIC DNA]</scope>
    <source>
        <strain evidence="1 2">DSM 100202</strain>
    </source>
</reference>
<proteinExistence type="predicted"/>
<dbReference type="AlphaFoldDB" id="A0A261FVN0"/>
<evidence type="ECO:0000313" key="2">
    <source>
        <dbReference type="Proteomes" id="UP000216074"/>
    </source>
</evidence>
<keyword evidence="2" id="KW-1185">Reference proteome</keyword>